<evidence type="ECO:0000313" key="8">
    <source>
        <dbReference type="Proteomes" id="UP000386847"/>
    </source>
</evidence>
<evidence type="ECO:0000256" key="2">
    <source>
        <dbReference type="ARBA" id="ARBA00009840"/>
    </source>
</evidence>
<reference evidence="7 8" key="1">
    <citation type="submission" date="2019-10" db="EMBL/GenBank/DDBJ databases">
        <title>Genomic analysis of Raineyella sp. CBA3103.</title>
        <authorList>
            <person name="Roh S.W."/>
        </authorList>
    </citation>
    <scope>NUCLEOTIDE SEQUENCE [LARGE SCALE GENOMIC DNA]</scope>
    <source>
        <strain evidence="7 8">CBA3103</strain>
    </source>
</reference>
<dbReference type="PANTHER" id="PTHR30563">
    <property type="entry name" value="DNA RECOMBINATION PROTEIN RMUC"/>
    <property type="match status" value="1"/>
</dbReference>
<accession>A0A5Q2FE85</accession>
<comment type="similarity">
    <text evidence="2">Belongs to the RmuC family.</text>
</comment>
<sequence length="401" mass="44013">MIATGHDPTSLVLGIVIGLLAGLIIAAVAIWLLLLRRPRPGYDDVLSQRFRALSADALERQALSADRAADQRMTATVDVLQPLQESLHRLERRLTDVEKERVAMTTDLRHQVLEVRATGEHLRRETAALATALRKPQVRGAWGETQLQRIVEISGMVEHCDVDLQISISTKDATLRPDMRVNLAGGRSVFVDSKVPLAAFLDAMESEDDGVRDELLVTYARHVRTHIDQLGAKRYWRLAGLSPEFVVLFLPSDAFLAAALQQAPDLHEYAAARDVVLATPATLIAMLKTIAHSWRQVALAESTAEVYAIGRELYERLATFGDHVDRVGRSLGNAVRSYNAAVGSLESRVLVTARKMRDLQVSRDALASPAPVDEPLRTASAPELVQDAEQHGADLLSDEAS</sequence>
<feature type="transmembrane region" description="Helical" evidence="6">
    <location>
        <begin position="12"/>
        <end position="34"/>
    </location>
</feature>
<gene>
    <name evidence="7" type="primary">rmuC</name>
    <name evidence="7" type="ORF">Rai3103_11000</name>
</gene>
<protein>
    <submittedName>
        <fullName evidence="7">DNA recombination protein RmuC</fullName>
    </submittedName>
</protein>
<feature type="coiled-coil region" evidence="5">
    <location>
        <begin position="80"/>
        <end position="107"/>
    </location>
</feature>
<proteinExistence type="inferred from homology"/>
<evidence type="ECO:0000256" key="5">
    <source>
        <dbReference type="SAM" id="Coils"/>
    </source>
</evidence>
<keyword evidence="8" id="KW-1185">Reference proteome</keyword>
<dbReference type="AlphaFoldDB" id="A0A5Q2FE85"/>
<evidence type="ECO:0000256" key="6">
    <source>
        <dbReference type="SAM" id="Phobius"/>
    </source>
</evidence>
<keyword evidence="6" id="KW-0812">Transmembrane</keyword>
<evidence type="ECO:0000256" key="4">
    <source>
        <dbReference type="ARBA" id="ARBA00023172"/>
    </source>
</evidence>
<comment type="function">
    <text evidence="1">Involved in DNA recombination.</text>
</comment>
<dbReference type="Pfam" id="PF02646">
    <property type="entry name" value="RmuC"/>
    <property type="match status" value="1"/>
</dbReference>
<organism evidence="7 8">
    <name type="scientific">Raineyella fluvialis</name>
    <dbReference type="NCBI Taxonomy" id="2662261"/>
    <lineage>
        <taxon>Bacteria</taxon>
        <taxon>Bacillati</taxon>
        <taxon>Actinomycetota</taxon>
        <taxon>Actinomycetes</taxon>
        <taxon>Propionibacteriales</taxon>
        <taxon>Propionibacteriaceae</taxon>
        <taxon>Raineyella</taxon>
    </lineage>
</organism>
<dbReference type="EMBL" id="CP045725">
    <property type="protein sequence ID" value="QGF24117.1"/>
    <property type="molecule type" value="Genomic_DNA"/>
</dbReference>
<keyword evidence="4" id="KW-0233">DNA recombination</keyword>
<dbReference type="GO" id="GO:0006310">
    <property type="term" value="P:DNA recombination"/>
    <property type="evidence" value="ECO:0007669"/>
    <property type="project" value="UniProtKB-KW"/>
</dbReference>
<dbReference type="PANTHER" id="PTHR30563:SF0">
    <property type="entry name" value="DNA RECOMBINATION PROTEIN RMUC"/>
    <property type="match status" value="1"/>
</dbReference>
<evidence type="ECO:0000313" key="7">
    <source>
        <dbReference type="EMBL" id="QGF24117.1"/>
    </source>
</evidence>
<dbReference type="RefSeq" id="WP_153572646.1">
    <property type="nucleotide sequence ID" value="NZ_CP045725.1"/>
</dbReference>
<name>A0A5Q2FE85_9ACTN</name>
<evidence type="ECO:0000256" key="1">
    <source>
        <dbReference type="ARBA" id="ARBA00003416"/>
    </source>
</evidence>
<dbReference type="Proteomes" id="UP000386847">
    <property type="component" value="Chromosome"/>
</dbReference>
<dbReference type="InterPro" id="IPR003798">
    <property type="entry name" value="DNA_recombination_RmuC"/>
</dbReference>
<keyword evidence="6" id="KW-1133">Transmembrane helix</keyword>
<keyword evidence="3 5" id="KW-0175">Coiled coil</keyword>
<dbReference type="KEGG" id="rain:Rai3103_11000"/>
<keyword evidence="6" id="KW-0472">Membrane</keyword>
<evidence type="ECO:0000256" key="3">
    <source>
        <dbReference type="ARBA" id="ARBA00023054"/>
    </source>
</evidence>